<sequence length="407" mass="47652">MSFIFAKKESIGKRYFKLVKNQLKVCDGSKYLLINKCNFKFSNENESAVELNVNEQCNDTLILANTGKKEITISFEKGKNSNKYQLEPVPAIYKLKPNEAHDFTLKMTPLCTSKINETLYVVAESKKEGIEKQKIQIEFSTKISDYIDSCDIDEREFLGLNEYKDMIWRGYCRGKPVIIDYRTNEDHQLFEREVKVLESMRCPTICYFYGACHLPHHECLVFDYYELGPLNKIISEREMPSEKIRAKICFDIVKALFYMHENGGIHRDVRPENIYGISLEPSMEVNVKLAGFSKARTFSIQWKDKEEFSEETGTSIYMSPELLQHEKYDTKVDVFSFGITMIQIINWKIYKSKELLMTAYEQEKEFGNDFLSSELKDIIEKCLEKEPNKRATMGDIVQLFREYFSKK</sequence>
<dbReference type="PROSITE" id="PS50011">
    <property type="entry name" value="PROTEIN_KINASE_DOM"/>
    <property type="match status" value="1"/>
</dbReference>
<dbReference type="GO" id="GO:0004709">
    <property type="term" value="F:MAP kinase kinase kinase activity"/>
    <property type="evidence" value="ECO:0007669"/>
    <property type="project" value="UniProtKB-EC"/>
</dbReference>
<dbReference type="OrthoDB" id="187462at2759"/>
<keyword evidence="3" id="KW-1185">Reference proteome</keyword>
<dbReference type="EC" id="2.7.11.25" evidence="2"/>
<reference evidence="3" key="1">
    <citation type="submission" date="2007-12" db="EMBL/GenBank/DDBJ databases">
        <title>Annotation of Entamoeba dispar SAW760.</title>
        <authorList>
            <person name="Lorenzi H."/>
            <person name="Inman J."/>
            <person name="Schobel S."/>
            <person name="Amedeo P."/>
            <person name="Caler E."/>
        </authorList>
    </citation>
    <scope>NUCLEOTIDE SEQUENCE [LARGE SCALE GENOMIC DNA]</scope>
    <source>
        <strain evidence="3">ATCC PRA-260 / SAW760</strain>
    </source>
</reference>
<keyword evidence="2" id="KW-0418">Kinase</keyword>
<dbReference type="InterPro" id="IPR013783">
    <property type="entry name" value="Ig-like_fold"/>
</dbReference>
<dbReference type="VEuPathDB" id="AmoebaDB:EDI_187510"/>
<dbReference type="KEGG" id="edi:EDI_187510"/>
<dbReference type="SMART" id="SM00219">
    <property type="entry name" value="TyrKc"/>
    <property type="match status" value="1"/>
</dbReference>
<dbReference type="OMA" id="AKICFDI"/>
<dbReference type="PANTHER" id="PTHR45756">
    <property type="entry name" value="PALMITOYLTRANSFERASE"/>
    <property type="match status" value="1"/>
</dbReference>
<dbReference type="GO" id="GO:0004713">
    <property type="term" value="F:protein tyrosine kinase activity"/>
    <property type="evidence" value="ECO:0007669"/>
    <property type="project" value="InterPro"/>
</dbReference>
<dbReference type="Proteomes" id="UP000008076">
    <property type="component" value="Unassembled WGS sequence"/>
</dbReference>
<dbReference type="RefSeq" id="XP_001737877.1">
    <property type="nucleotide sequence ID" value="XM_001737825.1"/>
</dbReference>
<dbReference type="InterPro" id="IPR000719">
    <property type="entry name" value="Prot_kinase_dom"/>
</dbReference>
<dbReference type="GeneID" id="5882932"/>
<organism evidence="3">
    <name type="scientific">Entamoeba dispar (strain ATCC PRA-260 / SAW760)</name>
    <dbReference type="NCBI Taxonomy" id="370354"/>
    <lineage>
        <taxon>Eukaryota</taxon>
        <taxon>Amoebozoa</taxon>
        <taxon>Evosea</taxon>
        <taxon>Archamoebae</taxon>
        <taxon>Mastigamoebida</taxon>
        <taxon>Entamoebidae</taxon>
        <taxon>Entamoeba</taxon>
    </lineage>
</organism>
<dbReference type="InterPro" id="IPR053215">
    <property type="entry name" value="TKL_Ser/Thr_kinase"/>
</dbReference>
<dbReference type="GO" id="GO:0005524">
    <property type="term" value="F:ATP binding"/>
    <property type="evidence" value="ECO:0007669"/>
    <property type="project" value="InterPro"/>
</dbReference>
<dbReference type="EMBL" id="DS549384">
    <property type="protein sequence ID" value="EDR25822.1"/>
    <property type="molecule type" value="Genomic_DNA"/>
</dbReference>
<dbReference type="InterPro" id="IPR011009">
    <property type="entry name" value="Kinase-like_dom_sf"/>
</dbReference>
<feature type="domain" description="Protein kinase" evidence="1">
    <location>
        <begin position="152"/>
        <end position="404"/>
    </location>
</feature>
<accession>B0EI26</accession>
<dbReference type="PANTHER" id="PTHR45756:SF1">
    <property type="entry name" value="PROTEIN KINASE DOMAIN CONTAINING PROTEIN"/>
    <property type="match status" value="1"/>
</dbReference>
<dbReference type="InterPro" id="IPR020635">
    <property type="entry name" value="Tyr_kinase_cat_dom"/>
</dbReference>
<keyword evidence="2" id="KW-0808">Transferase</keyword>
<protein>
    <submittedName>
        <fullName evidence="2">Spindle assembly checkpoint kinase, putative</fullName>
        <ecNumber evidence="2">2.7.11.25</ecNumber>
    </submittedName>
</protein>
<dbReference type="Pfam" id="PF00069">
    <property type="entry name" value="Pkinase"/>
    <property type="match status" value="1"/>
</dbReference>
<gene>
    <name evidence="2" type="ORF">EDI_187510</name>
</gene>
<dbReference type="AlphaFoldDB" id="B0EI26"/>
<proteinExistence type="predicted"/>
<name>B0EI26_ENTDS</name>
<dbReference type="Gene3D" id="1.10.510.10">
    <property type="entry name" value="Transferase(Phosphotransferase) domain 1"/>
    <property type="match status" value="1"/>
</dbReference>
<evidence type="ECO:0000259" key="1">
    <source>
        <dbReference type="PROSITE" id="PS50011"/>
    </source>
</evidence>
<dbReference type="eggNOG" id="KOG0192">
    <property type="taxonomic scope" value="Eukaryota"/>
</dbReference>
<dbReference type="SUPFAM" id="SSF56112">
    <property type="entry name" value="Protein kinase-like (PK-like)"/>
    <property type="match status" value="1"/>
</dbReference>
<dbReference type="Gene3D" id="2.60.40.10">
    <property type="entry name" value="Immunoglobulins"/>
    <property type="match status" value="1"/>
</dbReference>
<evidence type="ECO:0000313" key="3">
    <source>
        <dbReference type="Proteomes" id="UP000008076"/>
    </source>
</evidence>
<evidence type="ECO:0000313" key="2">
    <source>
        <dbReference type="EMBL" id="EDR25822.1"/>
    </source>
</evidence>